<dbReference type="RefSeq" id="WP_135448414.1">
    <property type="nucleotide sequence ID" value="NZ_RHFF01000025.1"/>
</dbReference>
<evidence type="ECO:0000313" key="2">
    <source>
        <dbReference type="Proteomes" id="UP000297736"/>
    </source>
</evidence>
<proteinExistence type="predicted"/>
<dbReference type="SUPFAM" id="SSF160104">
    <property type="entry name" value="Acetoacetate decarboxylase-like"/>
    <property type="match status" value="1"/>
</dbReference>
<sequence>MTALQGFSIPLSPTGDDSLLTPPPWHFAASALMVDFVADPERLQRHLPDELAIDPEGRCAAVFAEWQWRSDDARELSDPAYGQFSEFLVLVACTWGDRPVARVPFAWVDDVVAMTRGWVQGMPKQMGRIGMTRPFDVGRVTPHKRGVGTHFANARDDKSVLCEASVNILEGAAQDGPPPALHTVPLVHVRHDTAWTGDERPDQLVMSEVTDVEFSPVTSGEAQLSFGNAPMLADFAPTRVGDGHLFDYAETLVRGRLSDGATTNIPTV</sequence>
<dbReference type="Proteomes" id="UP000297736">
    <property type="component" value="Unassembled WGS sequence"/>
</dbReference>
<dbReference type="Gene3D" id="2.40.400.10">
    <property type="entry name" value="Acetoacetate decarboxylase-like"/>
    <property type="match status" value="1"/>
</dbReference>
<protein>
    <submittedName>
        <fullName evidence="1">Enduracididine biosynthesis enzyme MppR</fullName>
    </submittedName>
</protein>
<dbReference type="InterPro" id="IPR010451">
    <property type="entry name" value="Acetoacetate_decarboxylase"/>
</dbReference>
<dbReference type="AlphaFoldDB" id="A0A4Z0KFL0"/>
<dbReference type="EMBL" id="RHFF01000025">
    <property type="protein sequence ID" value="TGD36710.1"/>
    <property type="molecule type" value="Genomic_DNA"/>
</dbReference>
<evidence type="ECO:0000313" key="1">
    <source>
        <dbReference type="EMBL" id="TGD36710.1"/>
    </source>
</evidence>
<name>A0A4Z0KFL0_BREAU</name>
<organism evidence="1 2">
    <name type="scientific">Brevibacterium aurantiacum</name>
    <dbReference type="NCBI Taxonomy" id="273384"/>
    <lineage>
        <taxon>Bacteria</taxon>
        <taxon>Bacillati</taxon>
        <taxon>Actinomycetota</taxon>
        <taxon>Actinomycetes</taxon>
        <taxon>Micrococcales</taxon>
        <taxon>Brevibacteriaceae</taxon>
        <taxon>Brevibacterium</taxon>
    </lineage>
</organism>
<gene>
    <name evidence="1" type="ORF">EB834_18640</name>
</gene>
<comment type="caution">
    <text evidence="1">The sequence shown here is derived from an EMBL/GenBank/DDBJ whole genome shotgun (WGS) entry which is preliminary data.</text>
</comment>
<dbReference type="GO" id="GO:0016829">
    <property type="term" value="F:lyase activity"/>
    <property type="evidence" value="ECO:0007669"/>
    <property type="project" value="InterPro"/>
</dbReference>
<reference evidence="1 2" key="1">
    <citation type="submission" date="2018-10" db="EMBL/GenBank/DDBJ databases">
        <title>Brevibacterium genomes from Austrain hard cheese rinds.</title>
        <authorList>
            <person name="Anast J.M."/>
            <person name="Dzieciol M."/>
            <person name="Schultz D.L."/>
            <person name="Mann E."/>
            <person name="Wagner M."/>
            <person name="Schmitz-Esser S."/>
        </authorList>
    </citation>
    <scope>NUCLEOTIDE SEQUENCE [LARGE SCALE GENOMIC DNA]</scope>
    <source>
        <strain evidence="1 2">L261</strain>
    </source>
</reference>
<accession>A0A4Z0KFL0</accession>
<dbReference type="Pfam" id="PF06314">
    <property type="entry name" value="ADC"/>
    <property type="match status" value="1"/>
</dbReference>
<dbReference type="InterPro" id="IPR023375">
    <property type="entry name" value="ADC_dom_sf"/>
</dbReference>